<gene>
    <name evidence="8" type="ORF">D7M11_08795</name>
</gene>
<name>A0A3B0CHE6_9BACL</name>
<dbReference type="InterPro" id="IPR036188">
    <property type="entry name" value="FAD/NAD-bd_sf"/>
</dbReference>
<reference evidence="8 9" key="1">
    <citation type="journal article" date="2007" name="Int. J. Syst. Evol. Microbiol.">
        <title>Paenibacillus ginsengarvi sp. nov., isolated from soil from ginseng cultivation.</title>
        <authorList>
            <person name="Yoon M.H."/>
            <person name="Ten L.N."/>
            <person name="Im W.T."/>
        </authorList>
    </citation>
    <scope>NUCLEOTIDE SEQUENCE [LARGE SCALE GENOMIC DNA]</scope>
    <source>
        <strain evidence="8 9">KCTC 13059</strain>
    </source>
</reference>
<evidence type="ECO:0000259" key="7">
    <source>
        <dbReference type="Pfam" id="PF07833"/>
    </source>
</evidence>
<feature type="transmembrane region" description="Helical" evidence="6">
    <location>
        <begin position="101"/>
        <end position="121"/>
    </location>
</feature>
<keyword evidence="6" id="KW-0812">Transmembrane</keyword>
<keyword evidence="6" id="KW-0472">Membrane</keyword>
<keyword evidence="1" id="KW-0004">4Fe-4S</keyword>
<proteinExistence type="predicted"/>
<evidence type="ECO:0000256" key="3">
    <source>
        <dbReference type="ARBA" id="ARBA00023002"/>
    </source>
</evidence>
<dbReference type="GO" id="GO:0046872">
    <property type="term" value="F:metal ion binding"/>
    <property type="evidence" value="ECO:0007669"/>
    <property type="project" value="UniProtKB-KW"/>
</dbReference>
<dbReference type="InterPro" id="IPR039650">
    <property type="entry name" value="HdrA-like"/>
</dbReference>
<keyword evidence="2" id="KW-0479">Metal-binding</keyword>
<dbReference type="InterPro" id="IPR012854">
    <property type="entry name" value="Cu_amine_oxidase-like_N"/>
</dbReference>
<keyword evidence="4" id="KW-0408">Iron</keyword>
<keyword evidence="9" id="KW-1185">Reference proteome</keyword>
<organism evidence="8 9">
    <name type="scientific">Paenibacillus ginsengarvi</name>
    <dbReference type="NCBI Taxonomy" id="400777"/>
    <lineage>
        <taxon>Bacteria</taxon>
        <taxon>Bacillati</taxon>
        <taxon>Bacillota</taxon>
        <taxon>Bacilli</taxon>
        <taxon>Bacillales</taxon>
        <taxon>Paenibacillaceae</taxon>
        <taxon>Paenibacillus</taxon>
    </lineage>
</organism>
<keyword evidence="6" id="KW-1133">Transmembrane helix</keyword>
<dbReference type="SUPFAM" id="SSF51905">
    <property type="entry name" value="FAD/NAD(P)-binding domain"/>
    <property type="match status" value="1"/>
</dbReference>
<keyword evidence="5" id="KW-0411">Iron-sulfur</keyword>
<dbReference type="Pfam" id="PF12831">
    <property type="entry name" value="FAD_oxidored"/>
    <property type="match status" value="1"/>
</dbReference>
<evidence type="ECO:0000256" key="2">
    <source>
        <dbReference type="ARBA" id="ARBA00022723"/>
    </source>
</evidence>
<evidence type="ECO:0000313" key="8">
    <source>
        <dbReference type="EMBL" id="RKN85175.1"/>
    </source>
</evidence>
<dbReference type="AlphaFoldDB" id="A0A3B0CHE6"/>
<evidence type="ECO:0000313" key="9">
    <source>
        <dbReference type="Proteomes" id="UP000282311"/>
    </source>
</evidence>
<evidence type="ECO:0000256" key="5">
    <source>
        <dbReference type="ARBA" id="ARBA00023014"/>
    </source>
</evidence>
<keyword evidence="3" id="KW-0560">Oxidoreductase</keyword>
<dbReference type="PANTHER" id="PTHR43498">
    <property type="entry name" value="FERREDOXIN:COB-COM HETERODISULFIDE REDUCTASE SUBUNIT A"/>
    <property type="match status" value="1"/>
</dbReference>
<evidence type="ECO:0000256" key="6">
    <source>
        <dbReference type="SAM" id="Phobius"/>
    </source>
</evidence>
<sequence length="706" mass="79659">MSTCDKKICLNKRERLRLDFKRLPSFLSVFVDVSIISANFRFSKTGGRNLALKTLDSDYPVPDSSPVAGLPVLPYNRGCNDRYITFVVFVAKELHLVKKKVWLGTLLAFAALIIVAGYRFMTDKKADLVIIGTELEGMYMARRAHDLGLKVTVLEPEEKVGGQLLLGEMLYLDETFDDKGNSLVQGSIKQLFHDYYAGQIRKLGDFENYFGSLTKPIRIVKQAKLTAASRENGAVRSLTYTNDKGRAQTIEADYFVDNTDNGALVNLLGVERLPGLEALYQNPEKEYMSATYMMKFKGVDWQSFYGSFWKMNKAERMTLYGPETYVDANIAYGFPPIVARYEPKNPDKVNLRGLNILNQKDGDIIINALQVYDVDPSDPATVEKAMAYAREEMPRIRDHLKQHITGFQNLELNGEPEYLYVREYNHYPTEYTLEASDLLGGEMFWDNVSVGGYFIDIQGSRSNREGFAIGRPDRYGMPLRSYLLKETDNVILTGKLVGATPVAYGSARIQPNGALAAESIGVLLARLEHTGIGLKQVTPDIMNSFQQEMRDKYGVELQPGKGVSKIEGMSPEDIAELNAGHITLLANQNQARTLPFIRVYYNNEEVKFTAHKPVIVDGKTWTPVEELLTAFGARNIRIDLDRGEIRYTQVNDPGRLRTIVAPIHILNNRVLINLREISDLFGYKTYWDNKNRVITIYSDETAPPAL</sequence>
<dbReference type="GO" id="GO:0016491">
    <property type="term" value="F:oxidoreductase activity"/>
    <property type="evidence" value="ECO:0007669"/>
    <property type="project" value="UniProtKB-KW"/>
</dbReference>
<feature type="domain" description="Copper amine oxidase-like N-terminal" evidence="7">
    <location>
        <begin position="602"/>
        <end position="696"/>
    </location>
</feature>
<dbReference type="GO" id="GO:0051539">
    <property type="term" value="F:4 iron, 4 sulfur cluster binding"/>
    <property type="evidence" value="ECO:0007669"/>
    <property type="project" value="UniProtKB-KW"/>
</dbReference>
<dbReference type="Gene3D" id="3.50.50.60">
    <property type="entry name" value="FAD/NAD(P)-binding domain"/>
    <property type="match status" value="1"/>
</dbReference>
<dbReference type="PANTHER" id="PTHR43498:SF1">
    <property type="entry name" value="COB--COM HETERODISULFIDE REDUCTASE IRON-SULFUR SUBUNIT A"/>
    <property type="match status" value="1"/>
</dbReference>
<comment type="caution">
    <text evidence="8">The sequence shown here is derived from an EMBL/GenBank/DDBJ whole genome shotgun (WGS) entry which is preliminary data.</text>
</comment>
<protein>
    <submittedName>
        <fullName evidence="8">FAD-dependent oxidoreductase</fullName>
    </submittedName>
</protein>
<accession>A0A3B0CHE6</accession>
<dbReference type="Pfam" id="PF07833">
    <property type="entry name" value="Cu_amine_oxidN1"/>
    <property type="match status" value="1"/>
</dbReference>
<dbReference type="Proteomes" id="UP000282311">
    <property type="component" value="Unassembled WGS sequence"/>
</dbReference>
<evidence type="ECO:0000256" key="4">
    <source>
        <dbReference type="ARBA" id="ARBA00023004"/>
    </source>
</evidence>
<dbReference type="EMBL" id="RBAH01000005">
    <property type="protein sequence ID" value="RKN85175.1"/>
    <property type="molecule type" value="Genomic_DNA"/>
</dbReference>
<evidence type="ECO:0000256" key="1">
    <source>
        <dbReference type="ARBA" id="ARBA00022485"/>
    </source>
</evidence>